<dbReference type="Proteomes" id="UP001231518">
    <property type="component" value="Chromosome 31"/>
</dbReference>
<organism evidence="1 2">
    <name type="scientific">Mythimna separata</name>
    <name type="common">Oriental armyworm</name>
    <name type="synonym">Pseudaletia separata</name>
    <dbReference type="NCBI Taxonomy" id="271217"/>
    <lineage>
        <taxon>Eukaryota</taxon>
        <taxon>Metazoa</taxon>
        <taxon>Ecdysozoa</taxon>
        <taxon>Arthropoda</taxon>
        <taxon>Hexapoda</taxon>
        <taxon>Insecta</taxon>
        <taxon>Pterygota</taxon>
        <taxon>Neoptera</taxon>
        <taxon>Endopterygota</taxon>
        <taxon>Lepidoptera</taxon>
        <taxon>Glossata</taxon>
        <taxon>Ditrysia</taxon>
        <taxon>Noctuoidea</taxon>
        <taxon>Noctuidae</taxon>
        <taxon>Noctuinae</taxon>
        <taxon>Hadenini</taxon>
        <taxon>Mythimna</taxon>
    </lineage>
</organism>
<dbReference type="InterPro" id="IPR029000">
    <property type="entry name" value="Cyclophilin-like_dom_sf"/>
</dbReference>
<evidence type="ECO:0000313" key="1">
    <source>
        <dbReference type="EMBL" id="KAJ8703728.1"/>
    </source>
</evidence>
<sequence>MTLLDAILKAKHHEEGKYCSPPPEVKAVEKIKKKKKRVRKFQYAHVPARVDTSPPRYNPLPKVRNLAEWWRNLNYLVKENINLLITIKQAYYRRGLVDCHWHEKPVRSTQYCQQRIDFLRRTHRENLELYKRILATQSRVESTAELNQDWSRNRRKIVEQANNAFVLFLPIPQEEMEDPAFKAAPGVKRPRVYIELGLQGGGVMGEISIELFTDVCPNTCRLFLELLDGDANGYGYVDTCFFR</sequence>
<dbReference type="EMBL" id="JARGEI010000032">
    <property type="protein sequence ID" value="KAJ8703728.1"/>
    <property type="molecule type" value="Genomic_DNA"/>
</dbReference>
<evidence type="ECO:0000313" key="2">
    <source>
        <dbReference type="Proteomes" id="UP001231518"/>
    </source>
</evidence>
<dbReference type="Gene3D" id="2.40.100.10">
    <property type="entry name" value="Cyclophilin-like"/>
    <property type="match status" value="1"/>
</dbReference>
<dbReference type="SUPFAM" id="SSF50891">
    <property type="entry name" value="Cyclophilin-like"/>
    <property type="match status" value="1"/>
</dbReference>
<keyword evidence="2" id="KW-1185">Reference proteome</keyword>
<name>A0AAD7Y5P0_MYTSE</name>
<proteinExistence type="predicted"/>
<reference evidence="1" key="1">
    <citation type="submission" date="2023-03" db="EMBL/GenBank/DDBJ databases">
        <title>Chromosome-level genomes of two armyworms, Mythimna separata and Mythimna loreyi, provide insights into the biosynthesis and reception of sex pheromones.</title>
        <authorList>
            <person name="Zhao H."/>
        </authorList>
    </citation>
    <scope>NUCLEOTIDE SEQUENCE</scope>
    <source>
        <strain evidence="1">BeijingLab</strain>
        <tissue evidence="1">Pupa</tissue>
    </source>
</reference>
<gene>
    <name evidence="1" type="ORF">PYW07_013022</name>
</gene>
<dbReference type="AlphaFoldDB" id="A0AAD7Y5P0"/>
<accession>A0AAD7Y5P0</accession>
<comment type="caution">
    <text evidence="1">The sequence shown here is derived from an EMBL/GenBank/DDBJ whole genome shotgun (WGS) entry which is preliminary data.</text>
</comment>
<protein>
    <submittedName>
        <fullName evidence="1">Uncharacterized protein</fullName>
    </submittedName>
</protein>